<keyword evidence="11" id="KW-0408">Iron</keyword>
<dbReference type="KEGG" id="dwi:6647821"/>
<dbReference type="GO" id="GO:0005788">
    <property type="term" value="C:endoplasmic reticulum lumen"/>
    <property type="evidence" value="ECO:0007669"/>
    <property type="project" value="UniProtKB-SubCell"/>
</dbReference>
<dbReference type="AlphaFoldDB" id="B4NAK6"/>
<evidence type="ECO:0000256" key="11">
    <source>
        <dbReference type="ARBA" id="ARBA00023004"/>
    </source>
</evidence>
<dbReference type="Gene3D" id="1.25.40.10">
    <property type="entry name" value="Tetratricopeptide repeat domain"/>
    <property type="match status" value="1"/>
</dbReference>
<dbReference type="STRING" id="7260.B4NAK6"/>
<dbReference type="OrthoDB" id="420380at2759"/>
<dbReference type="eggNOG" id="KOG1591">
    <property type="taxonomic scope" value="Eukaryota"/>
</dbReference>
<evidence type="ECO:0000256" key="8">
    <source>
        <dbReference type="ARBA" id="ARBA00022896"/>
    </source>
</evidence>
<feature type="domain" description="Fe2OG dioxygenase" evidence="14">
    <location>
        <begin position="369"/>
        <end position="470"/>
    </location>
</feature>
<evidence type="ECO:0000256" key="4">
    <source>
        <dbReference type="ARBA" id="ARBA00006511"/>
    </source>
</evidence>
<keyword evidence="9" id="KW-0223">Dioxygenase</keyword>
<dbReference type="Proteomes" id="UP000007798">
    <property type="component" value="Unassembled WGS sequence"/>
</dbReference>
<evidence type="ECO:0000256" key="9">
    <source>
        <dbReference type="ARBA" id="ARBA00022964"/>
    </source>
</evidence>
<comment type="function">
    <text evidence="2">Catalyzes the post-translational formation of 4-hydroxyproline in -Xaa-Pro-Gly- sequences in collagens and other proteins.</text>
</comment>
<evidence type="ECO:0000256" key="10">
    <source>
        <dbReference type="ARBA" id="ARBA00023002"/>
    </source>
</evidence>
<dbReference type="Gene3D" id="6.10.140.1460">
    <property type="match status" value="1"/>
</dbReference>
<accession>B4NAK6</accession>
<evidence type="ECO:0000256" key="12">
    <source>
        <dbReference type="ARBA" id="ARBA00023180"/>
    </source>
</evidence>
<protein>
    <recommendedName>
        <fullName evidence="5">procollagen-proline 4-dioxygenase</fullName>
        <ecNumber evidence="5">1.14.11.2</ecNumber>
    </recommendedName>
</protein>
<dbReference type="EMBL" id="CH964232">
    <property type="protein sequence ID" value="EDW80820.2"/>
    <property type="molecule type" value="Genomic_DNA"/>
</dbReference>
<evidence type="ECO:0000259" key="14">
    <source>
        <dbReference type="PROSITE" id="PS51471"/>
    </source>
</evidence>
<sequence length="484" mass="56730">MISLQDLKHSLISELELYATELKGKLQSVKKGISHLETQIRRLEDNILGQEYNQINYFSSLRRLHSDWPKWLQFMRQNVAKETQDRVQEMRHKLPIEDDYYGALNSIYVLLDVYLITPQDFAKGLLNGKQYNSSLDALDCYAVAQFALRNEYYKEALEWFYLSWNYQQNLKESQHKYFLLMGLDPVRFSKLYSRNLLKENKKVEAWKVLKEALLLPHHDIILFRKLREIERNFYVHSKPETSVTREYWTDHRECCRGEYKPPKGLSCYYEYGADPFLRIAPFKVELLNRSPYVAAYYDVLNDSEIEELKLMSSPQIRRSLLYNHTLDIDQADVDRTSNSVFMEETGITLLETISQRAADMTDLYVTAISSEDLQVINYGLGGQYTPHCDYFDENAENGDRLATVLFYLTDVQQGGATVFPFLRLSYFPKKGSALIFRNLDNAMSGDKDSTHSACPVLFGNKWVATKWIYHFDQMTRWPCLSIKK</sequence>
<dbReference type="GO" id="GO:0004656">
    <property type="term" value="F:procollagen-proline 4-dioxygenase activity"/>
    <property type="evidence" value="ECO:0007669"/>
    <property type="project" value="UniProtKB-EC"/>
</dbReference>
<dbReference type="InterPro" id="IPR011990">
    <property type="entry name" value="TPR-like_helical_dom_sf"/>
</dbReference>
<comment type="subcellular location">
    <subcellularLocation>
        <location evidence="3">Endoplasmic reticulum lumen</location>
    </subcellularLocation>
</comment>
<evidence type="ECO:0000256" key="7">
    <source>
        <dbReference type="ARBA" id="ARBA00022824"/>
    </source>
</evidence>
<proteinExistence type="inferred from homology"/>
<dbReference type="InterPro" id="IPR006620">
    <property type="entry name" value="Pro_4_hyd_alph"/>
</dbReference>
<dbReference type="EC" id="1.14.11.2" evidence="5"/>
<evidence type="ECO:0000256" key="6">
    <source>
        <dbReference type="ARBA" id="ARBA00022723"/>
    </source>
</evidence>
<evidence type="ECO:0000256" key="3">
    <source>
        <dbReference type="ARBA" id="ARBA00004319"/>
    </source>
</evidence>
<dbReference type="GO" id="GO:0031418">
    <property type="term" value="F:L-ascorbic acid binding"/>
    <property type="evidence" value="ECO:0007669"/>
    <property type="project" value="UniProtKB-KW"/>
</dbReference>
<dbReference type="SMART" id="SM00702">
    <property type="entry name" value="P4Hc"/>
    <property type="match status" value="1"/>
</dbReference>
<dbReference type="Gene3D" id="2.60.120.620">
    <property type="entry name" value="q2cbj1_9rhob like domain"/>
    <property type="match status" value="1"/>
</dbReference>
<comment type="similarity">
    <text evidence="4">Belongs to the P4HA family.</text>
</comment>
<evidence type="ECO:0000256" key="5">
    <source>
        <dbReference type="ARBA" id="ARBA00012269"/>
    </source>
</evidence>
<dbReference type="SMR" id="B4NAK6"/>
<evidence type="ECO:0000313" key="16">
    <source>
        <dbReference type="Proteomes" id="UP000007798"/>
    </source>
</evidence>
<dbReference type="PANTHER" id="PTHR10869:SF244">
    <property type="entry name" value="PROLYL 4-HYDROXYLASE SUBUNIT ALPHA-2"/>
    <property type="match status" value="1"/>
</dbReference>
<evidence type="ECO:0000256" key="1">
    <source>
        <dbReference type="ARBA" id="ARBA00001961"/>
    </source>
</evidence>
<dbReference type="InterPro" id="IPR005123">
    <property type="entry name" value="Oxoglu/Fe-dep_dioxygenase_dom"/>
</dbReference>
<keyword evidence="16" id="KW-1185">Reference proteome</keyword>
<keyword evidence="7" id="KW-0256">Endoplasmic reticulum</keyword>
<keyword evidence="6" id="KW-0479">Metal-binding</keyword>
<dbReference type="InterPro" id="IPR045054">
    <property type="entry name" value="P4HA-like"/>
</dbReference>
<dbReference type="InParanoid" id="B4NAK6"/>
<name>B4NAK6_DROWI</name>
<keyword evidence="13" id="KW-0175">Coiled coil</keyword>
<dbReference type="InterPro" id="IPR044862">
    <property type="entry name" value="Pro_4_hyd_alph_FE2OG_OXY"/>
</dbReference>
<evidence type="ECO:0000256" key="13">
    <source>
        <dbReference type="SAM" id="Coils"/>
    </source>
</evidence>
<comment type="cofactor">
    <cofactor evidence="1">
        <name>L-ascorbate</name>
        <dbReference type="ChEBI" id="CHEBI:38290"/>
    </cofactor>
</comment>
<gene>
    <name evidence="15" type="primary">Dwil\GK11733</name>
    <name evidence="15" type="ORF">Dwil_GK11733</name>
</gene>
<reference evidence="15 16" key="1">
    <citation type="journal article" date="2007" name="Nature">
        <title>Evolution of genes and genomes on the Drosophila phylogeny.</title>
        <authorList>
            <consortium name="Drosophila 12 Genomes Consortium"/>
            <person name="Clark A.G."/>
            <person name="Eisen M.B."/>
            <person name="Smith D.R."/>
            <person name="Bergman C.M."/>
            <person name="Oliver B."/>
            <person name="Markow T.A."/>
            <person name="Kaufman T.C."/>
            <person name="Kellis M."/>
            <person name="Gelbart W."/>
            <person name="Iyer V.N."/>
            <person name="Pollard D.A."/>
            <person name="Sackton T.B."/>
            <person name="Larracuente A.M."/>
            <person name="Singh N.D."/>
            <person name="Abad J.P."/>
            <person name="Abt D.N."/>
            <person name="Adryan B."/>
            <person name="Aguade M."/>
            <person name="Akashi H."/>
            <person name="Anderson W.W."/>
            <person name="Aquadro C.F."/>
            <person name="Ardell D.H."/>
            <person name="Arguello R."/>
            <person name="Artieri C.G."/>
            <person name="Barbash D.A."/>
            <person name="Barker D."/>
            <person name="Barsanti P."/>
            <person name="Batterham P."/>
            <person name="Batzoglou S."/>
            <person name="Begun D."/>
            <person name="Bhutkar A."/>
            <person name="Blanco E."/>
            <person name="Bosak S.A."/>
            <person name="Bradley R.K."/>
            <person name="Brand A.D."/>
            <person name="Brent M.R."/>
            <person name="Brooks A.N."/>
            <person name="Brown R.H."/>
            <person name="Butlin R.K."/>
            <person name="Caggese C."/>
            <person name="Calvi B.R."/>
            <person name="Bernardo de Carvalho A."/>
            <person name="Caspi A."/>
            <person name="Castrezana S."/>
            <person name="Celniker S.E."/>
            <person name="Chang J.L."/>
            <person name="Chapple C."/>
            <person name="Chatterji S."/>
            <person name="Chinwalla A."/>
            <person name="Civetta A."/>
            <person name="Clifton S.W."/>
            <person name="Comeron J.M."/>
            <person name="Costello J.C."/>
            <person name="Coyne J.A."/>
            <person name="Daub J."/>
            <person name="David R.G."/>
            <person name="Delcher A.L."/>
            <person name="Delehaunty K."/>
            <person name="Do C.B."/>
            <person name="Ebling H."/>
            <person name="Edwards K."/>
            <person name="Eickbush T."/>
            <person name="Evans J.D."/>
            <person name="Filipski A."/>
            <person name="Findeiss S."/>
            <person name="Freyhult E."/>
            <person name="Fulton L."/>
            <person name="Fulton R."/>
            <person name="Garcia A.C."/>
            <person name="Gardiner A."/>
            <person name="Garfield D.A."/>
            <person name="Garvin B.E."/>
            <person name="Gibson G."/>
            <person name="Gilbert D."/>
            <person name="Gnerre S."/>
            <person name="Godfrey J."/>
            <person name="Good R."/>
            <person name="Gotea V."/>
            <person name="Gravely B."/>
            <person name="Greenberg A.J."/>
            <person name="Griffiths-Jones S."/>
            <person name="Gross S."/>
            <person name="Guigo R."/>
            <person name="Gustafson E.A."/>
            <person name="Haerty W."/>
            <person name="Hahn M.W."/>
            <person name="Halligan D.L."/>
            <person name="Halpern A.L."/>
            <person name="Halter G.M."/>
            <person name="Han M.V."/>
            <person name="Heger A."/>
            <person name="Hillier L."/>
            <person name="Hinrichs A.S."/>
            <person name="Holmes I."/>
            <person name="Hoskins R.A."/>
            <person name="Hubisz M.J."/>
            <person name="Hultmark D."/>
            <person name="Huntley M.A."/>
            <person name="Jaffe D.B."/>
            <person name="Jagadeeshan S."/>
            <person name="Jeck W.R."/>
            <person name="Johnson J."/>
            <person name="Jones C.D."/>
            <person name="Jordan W.C."/>
            <person name="Karpen G.H."/>
            <person name="Kataoka E."/>
            <person name="Keightley P.D."/>
            <person name="Kheradpour P."/>
            <person name="Kirkness E.F."/>
            <person name="Koerich L.B."/>
            <person name="Kristiansen K."/>
            <person name="Kudrna D."/>
            <person name="Kulathinal R.J."/>
            <person name="Kumar S."/>
            <person name="Kwok R."/>
            <person name="Lander E."/>
            <person name="Langley C.H."/>
            <person name="Lapoint R."/>
            <person name="Lazzaro B.P."/>
            <person name="Lee S.J."/>
            <person name="Levesque L."/>
            <person name="Li R."/>
            <person name="Lin C.F."/>
            <person name="Lin M.F."/>
            <person name="Lindblad-Toh K."/>
            <person name="Llopart A."/>
            <person name="Long M."/>
            <person name="Low L."/>
            <person name="Lozovsky E."/>
            <person name="Lu J."/>
            <person name="Luo M."/>
            <person name="Machado C.A."/>
            <person name="Makalowski W."/>
            <person name="Marzo M."/>
            <person name="Matsuda M."/>
            <person name="Matzkin L."/>
            <person name="McAllister B."/>
            <person name="McBride C.S."/>
            <person name="McKernan B."/>
            <person name="McKernan K."/>
            <person name="Mendez-Lago M."/>
            <person name="Minx P."/>
            <person name="Mollenhauer M.U."/>
            <person name="Montooth K."/>
            <person name="Mount S.M."/>
            <person name="Mu X."/>
            <person name="Myers E."/>
            <person name="Negre B."/>
            <person name="Newfeld S."/>
            <person name="Nielsen R."/>
            <person name="Noor M.A."/>
            <person name="O'Grady P."/>
            <person name="Pachter L."/>
            <person name="Papaceit M."/>
            <person name="Parisi M.J."/>
            <person name="Parisi M."/>
            <person name="Parts L."/>
            <person name="Pedersen J.S."/>
            <person name="Pesole G."/>
            <person name="Phillippy A.M."/>
            <person name="Ponting C.P."/>
            <person name="Pop M."/>
            <person name="Porcelli D."/>
            <person name="Powell J.R."/>
            <person name="Prohaska S."/>
            <person name="Pruitt K."/>
            <person name="Puig M."/>
            <person name="Quesneville H."/>
            <person name="Ram K.R."/>
            <person name="Rand D."/>
            <person name="Rasmussen M.D."/>
            <person name="Reed L.K."/>
            <person name="Reenan R."/>
            <person name="Reily A."/>
            <person name="Remington K.A."/>
            <person name="Rieger T.T."/>
            <person name="Ritchie M.G."/>
            <person name="Robin C."/>
            <person name="Rogers Y.H."/>
            <person name="Rohde C."/>
            <person name="Rozas J."/>
            <person name="Rubenfield M.J."/>
            <person name="Ruiz A."/>
            <person name="Russo S."/>
            <person name="Salzberg S.L."/>
            <person name="Sanchez-Gracia A."/>
            <person name="Saranga D.J."/>
            <person name="Sato H."/>
            <person name="Schaeffer S.W."/>
            <person name="Schatz M.C."/>
            <person name="Schlenke T."/>
            <person name="Schwartz R."/>
            <person name="Segarra C."/>
            <person name="Singh R.S."/>
            <person name="Sirot L."/>
            <person name="Sirota M."/>
            <person name="Sisneros N.B."/>
            <person name="Smith C.D."/>
            <person name="Smith T.F."/>
            <person name="Spieth J."/>
            <person name="Stage D.E."/>
            <person name="Stark A."/>
            <person name="Stephan W."/>
            <person name="Strausberg R.L."/>
            <person name="Strempel S."/>
            <person name="Sturgill D."/>
            <person name="Sutton G."/>
            <person name="Sutton G.G."/>
            <person name="Tao W."/>
            <person name="Teichmann S."/>
            <person name="Tobari Y.N."/>
            <person name="Tomimura Y."/>
            <person name="Tsolas J.M."/>
            <person name="Valente V.L."/>
            <person name="Venter E."/>
            <person name="Venter J.C."/>
            <person name="Vicario S."/>
            <person name="Vieira F.G."/>
            <person name="Vilella A.J."/>
            <person name="Villasante A."/>
            <person name="Walenz B."/>
            <person name="Wang J."/>
            <person name="Wasserman M."/>
            <person name="Watts T."/>
            <person name="Wilson D."/>
            <person name="Wilson R.K."/>
            <person name="Wing R.A."/>
            <person name="Wolfner M.F."/>
            <person name="Wong A."/>
            <person name="Wong G.K."/>
            <person name="Wu C.I."/>
            <person name="Wu G."/>
            <person name="Yamamoto D."/>
            <person name="Yang H.P."/>
            <person name="Yang S.P."/>
            <person name="Yorke J.A."/>
            <person name="Yoshida K."/>
            <person name="Zdobnov E."/>
            <person name="Zhang P."/>
            <person name="Zhang Y."/>
            <person name="Zimin A.V."/>
            <person name="Baldwin J."/>
            <person name="Abdouelleil A."/>
            <person name="Abdulkadir J."/>
            <person name="Abebe A."/>
            <person name="Abera B."/>
            <person name="Abreu J."/>
            <person name="Acer S.C."/>
            <person name="Aftuck L."/>
            <person name="Alexander A."/>
            <person name="An P."/>
            <person name="Anderson E."/>
            <person name="Anderson S."/>
            <person name="Arachi H."/>
            <person name="Azer M."/>
            <person name="Bachantsang P."/>
            <person name="Barry A."/>
            <person name="Bayul T."/>
            <person name="Berlin A."/>
            <person name="Bessette D."/>
            <person name="Bloom T."/>
            <person name="Blye J."/>
            <person name="Boguslavskiy L."/>
            <person name="Bonnet C."/>
            <person name="Boukhgalter B."/>
            <person name="Bourzgui I."/>
            <person name="Brown A."/>
            <person name="Cahill P."/>
            <person name="Channer S."/>
            <person name="Cheshatsang Y."/>
            <person name="Chuda L."/>
            <person name="Citroen M."/>
            <person name="Collymore A."/>
            <person name="Cooke P."/>
            <person name="Costello M."/>
            <person name="D'Aco K."/>
            <person name="Daza R."/>
            <person name="De Haan G."/>
            <person name="DeGray S."/>
            <person name="DeMaso C."/>
            <person name="Dhargay N."/>
            <person name="Dooley K."/>
            <person name="Dooley E."/>
            <person name="Doricent M."/>
            <person name="Dorje P."/>
            <person name="Dorjee K."/>
            <person name="Dupes A."/>
            <person name="Elong R."/>
            <person name="Falk J."/>
            <person name="Farina A."/>
            <person name="Faro S."/>
            <person name="Ferguson D."/>
            <person name="Fisher S."/>
            <person name="Foley C.D."/>
            <person name="Franke A."/>
            <person name="Friedrich D."/>
            <person name="Gadbois L."/>
            <person name="Gearin G."/>
            <person name="Gearin C.R."/>
            <person name="Giannoukos G."/>
            <person name="Goode T."/>
            <person name="Graham J."/>
            <person name="Grandbois E."/>
            <person name="Grewal S."/>
            <person name="Gyaltsen K."/>
            <person name="Hafez N."/>
            <person name="Hagos B."/>
            <person name="Hall J."/>
            <person name="Henson C."/>
            <person name="Hollinger A."/>
            <person name="Honan T."/>
            <person name="Huard M.D."/>
            <person name="Hughes L."/>
            <person name="Hurhula B."/>
            <person name="Husby M.E."/>
            <person name="Kamat A."/>
            <person name="Kanga B."/>
            <person name="Kashin S."/>
            <person name="Khazanovich D."/>
            <person name="Kisner P."/>
            <person name="Lance K."/>
            <person name="Lara M."/>
            <person name="Lee W."/>
            <person name="Lennon N."/>
            <person name="Letendre F."/>
            <person name="LeVine R."/>
            <person name="Lipovsky A."/>
            <person name="Liu X."/>
            <person name="Liu J."/>
            <person name="Liu S."/>
            <person name="Lokyitsang T."/>
            <person name="Lokyitsang Y."/>
            <person name="Lubonja R."/>
            <person name="Lui A."/>
            <person name="MacDonald P."/>
            <person name="Magnisalis V."/>
            <person name="Maru K."/>
            <person name="Matthews C."/>
            <person name="McCusker W."/>
            <person name="McDonough S."/>
            <person name="Mehta T."/>
            <person name="Meldrim J."/>
            <person name="Meneus L."/>
            <person name="Mihai O."/>
            <person name="Mihalev A."/>
            <person name="Mihova T."/>
            <person name="Mittelman R."/>
            <person name="Mlenga V."/>
            <person name="Montmayeur A."/>
            <person name="Mulrain L."/>
            <person name="Navidi A."/>
            <person name="Naylor J."/>
            <person name="Negash T."/>
            <person name="Nguyen T."/>
            <person name="Nguyen N."/>
            <person name="Nicol R."/>
            <person name="Norbu C."/>
            <person name="Norbu N."/>
            <person name="Novod N."/>
            <person name="O'Neill B."/>
            <person name="Osman S."/>
            <person name="Markiewicz E."/>
            <person name="Oyono O.L."/>
            <person name="Patti C."/>
            <person name="Phunkhang P."/>
            <person name="Pierre F."/>
            <person name="Priest M."/>
            <person name="Raghuraman S."/>
            <person name="Rege F."/>
            <person name="Reyes R."/>
            <person name="Rise C."/>
            <person name="Rogov P."/>
            <person name="Ross K."/>
            <person name="Ryan E."/>
            <person name="Settipalli S."/>
            <person name="Shea T."/>
            <person name="Sherpa N."/>
            <person name="Shi L."/>
            <person name="Shih D."/>
            <person name="Sparrow T."/>
            <person name="Spaulding J."/>
            <person name="Stalker J."/>
            <person name="Stange-Thomann N."/>
            <person name="Stavropoulos S."/>
            <person name="Stone C."/>
            <person name="Strader C."/>
            <person name="Tesfaye S."/>
            <person name="Thomson T."/>
            <person name="Thoulutsang Y."/>
            <person name="Thoulutsang D."/>
            <person name="Topham K."/>
            <person name="Topping I."/>
            <person name="Tsamla T."/>
            <person name="Vassiliev H."/>
            <person name="Vo A."/>
            <person name="Wangchuk T."/>
            <person name="Wangdi T."/>
            <person name="Weiand M."/>
            <person name="Wilkinson J."/>
            <person name="Wilson A."/>
            <person name="Yadav S."/>
            <person name="Young G."/>
            <person name="Yu Q."/>
            <person name="Zembek L."/>
            <person name="Zhong D."/>
            <person name="Zimmer A."/>
            <person name="Zwirko Z."/>
            <person name="Jaffe D.B."/>
            <person name="Alvarez P."/>
            <person name="Brockman W."/>
            <person name="Butler J."/>
            <person name="Chin C."/>
            <person name="Gnerre S."/>
            <person name="Grabherr M."/>
            <person name="Kleber M."/>
            <person name="Mauceli E."/>
            <person name="MacCallum I."/>
        </authorList>
    </citation>
    <scope>NUCLEOTIDE SEQUENCE [LARGE SCALE GENOMIC DNA]</scope>
    <source>
        <strain evidence="16">Tucson 14030-0811.24</strain>
    </source>
</reference>
<organism evidence="15 16">
    <name type="scientific">Drosophila willistoni</name>
    <name type="common">Fruit fly</name>
    <dbReference type="NCBI Taxonomy" id="7260"/>
    <lineage>
        <taxon>Eukaryota</taxon>
        <taxon>Metazoa</taxon>
        <taxon>Ecdysozoa</taxon>
        <taxon>Arthropoda</taxon>
        <taxon>Hexapoda</taxon>
        <taxon>Insecta</taxon>
        <taxon>Pterygota</taxon>
        <taxon>Neoptera</taxon>
        <taxon>Endopterygota</taxon>
        <taxon>Diptera</taxon>
        <taxon>Brachycera</taxon>
        <taxon>Muscomorpha</taxon>
        <taxon>Ephydroidea</taxon>
        <taxon>Drosophilidae</taxon>
        <taxon>Drosophila</taxon>
        <taxon>Sophophora</taxon>
    </lineage>
</organism>
<dbReference type="InterPro" id="IPR013547">
    <property type="entry name" value="P4H_N"/>
</dbReference>
<dbReference type="HOGENOM" id="CLU_024155_1_1_1"/>
<keyword evidence="8" id="KW-0847">Vitamin C</keyword>
<dbReference type="Pfam" id="PF08336">
    <property type="entry name" value="P4Ha_N"/>
    <property type="match status" value="1"/>
</dbReference>
<keyword evidence="10 15" id="KW-0560">Oxidoreductase</keyword>
<evidence type="ECO:0000256" key="2">
    <source>
        <dbReference type="ARBA" id="ARBA00002035"/>
    </source>
</evidence>
<dbReference type="Pfam" id="PF13640">
    <property type="entry name" value="2OG-FeII_Oxy_3"/>
    <property type="match status" value="1"/>
</dbReference>
<dbReference type="PANTHER" id="PTHR10869">
    <property type="entry name" value="PROLYL 4-HYDROXYLASE ALPHA SUBUNIT"/>
    <property type="match status" value="1"/>
</dbReference>
<keyword evidence="12" id="KW-0325">Glycoprotein</keyword>
<dbReference type="GO" id="GO:0005506">
    <property type="term" value="F:iron ion binding"/>
    <property type="evidence" value="ECO:0007669"/>
    <property type="project" value="InterPro"/>
</dbReference>
<evidence type="ECO:0000313" key="15">
    <source>
        <dbReference type="EMBL" id="EDW80820.2"/>
    </source>
</evidence>
<dbReference type="PROSITE" id="PS51471">
    <property type="entry name" value="FE2OG_OXY"/>
    <property type="match status" value="1"/>
</dbReference>
<feature type="coiled-coil region" evidence="13">
    <location>
        <begin position="26"/>
        <end position="53"/>
    </location>
</feature>